<dbReference type="InterPro" id="IPR010326">
    <property type="entry name" value="EXOC3/Sec6"/>
</dbReference>
<keyword evidence="6" id="KW-1185">Reference proteome</keyword>
<gene>
    <name evidence="5" type="ORF">O9G_002603</name>
</gene>
<evidence type="ECO:0000256" key="1">
    <source>
        <dbReference type="ARBA" id="ARBA00009447"/>
    </source>
</evidence>
<proteinExistence type="inferred from homology"/>
<reference evidence="5 6" key="1">
    <citation type="journal article" date="2013" name="Curr. Biol.">
        <title>Shared signatures of parasitism and phylogenomics unite Cryptomycota and microsporidia.</title>
        <authorList>
            <person name="James T.Y."/>
            <person name="Pelin A."/>
            <person name="Bonen L."/>
            <person name="Ahrendt S."/>
            <person name="Sain D."/>
            <person name="Corradi N."/>
            <person name="Stajich J.E."/>
        </authorList>
    </citation>
    <scope>NUCLEOTIDE SEQUENCE [LARGE SCALE GENOMIC DNA]</scope>
    <source>
        <strain evidence="5 6">CSF55</strain>
    </source>
</reference>
<dbReference type="Gene3D" id="1.10.357.50">
    <property type="match status" value="1"/>
</dbReference>
<keyword evidence="4" id="KW-0175">Coiled coil</keyword>
<evidence type="ECO:0000313" key="5">
    <source>
        <dbReference type="EMBL" id="EPZ32109.1"/>
    </source>
</evidence>
<evidence type="ECO:0000256" key="2">
    <source>
        <dbReference type="ARBA" id="ARBA00022448"/>
    </source>
</evidence>
<comment type="similarity">
    <text evidence="1">Belongs to the SEC6 family.</text>
</comment>
<evidence type="ECO:0000313" key="6">
    <source>
        <dbReference type="Proteomes" id="UP000030755"/>
    </source>
</evidence>
<dbReference type="STRING" id="988480.A0A075APN1"/>
<dbReference type="EMBL" id="KE561184">
    <property type="protein sequence ID" value="EPZ32109.1"/>
    <property type="molecule type" value="Genomic_DNA"/>
</dbReference>
<keyword evidence="2" id="KW-0813">Transport</keyword>
<sequence length="723" mass="84546">MAEHAAAEAINRIQLLLTHPDDLNHKLPTLISKISCEKAEIDNQLLGEVRNAIEDIKNGLTQIGKSKSDISDIAKALHLMEKASKESQDNIENFEFIKSVYDRFYALESEIERVSMLIADDLKHNYKNSEHLLLIHYHLTKLEEFRSMTMQQVNKSTIDIRLIVEKFFQKLDKTWDMFEDFLWKLVENMVEIILASQGGLLIKVLKIIEYEEREDLKEFEYLDFKAKADSATLQQMKALGERPPRKVKSYKSRMMSALHTGIANRFKDKIIMEQKQSVSDSFKKLEFVIDELLVIHDELILRIPDKDPSFDFFILEYHRNVHYYLNEILKTNIGPSDILNVISWVTNYYDDMNTRVAIPIELLEPKLLDGNEDSLINEYISLTKNKIEEWISNLFDNESRAFINREGPPECDAKGIFISPGITVDLFHIFRQHIESTLRSSRSKLLSDVIKECVQSLLEFLKNMQNMLKKEVQNAIDKPDDIAIGIEYYLIMMANSCMICCDNLEEILKKVEKEINDEYKVSSSQELKKVIDGFSKLSKECYRMLIDIIFATLKPVINQLFTPKWYEGQFVETILVTFEDYYSDFQNHTLEFIFGKIIVESSEKFILCYFEQMRARNSKFKISECSDILSEDYSNAIRTFSQYRPMKRIQKIFEPLEKVIALLTADKKLIYPDFPLIFLEDILVRRDDMDKSTLRETMESCRKKVKEEKVQITSPSIFSSLTQ</sequence>
<protein>
    <submittedName>
        <fullName evidence="5">Exocyst complex component Sec6 domain-containing protein</fullName>
    </submittedName>
</protein>
<accession>A0A075APN1</accession>
<dbReference type="Pfam" id="PF06046">
    <property type="entry name" value="Sec6"/>
    <property type="match status" value="1"/>
</dbReference>
<dbReference type="GO" id="GO:0051601">
    <property type="term" value="P:exocyst localization"/>
    <property type="evidence" value="ECO:0007669"/>
    <property type="project" value="TreeGrafter"/>
</dbReference>
<dbReference type="GO" id="GO:0006887">
    <property type="term" value="P:exocytosis"/>
    <property type="evidence" value="ECO:0007669"/>
    <property type="project" value="UniProtKB-KW"/>
</dbReference>
<dbReference type="Gene3D" id="1.10.357.70">
    <property type="entry name" value="Exocyst complex component Sec6, C-terminal domain"/>
    <property type="match status" value="1"/>
</dbReference>
<dbReference type="AlphaFoldDB" id="A0A075APN1"/>
<dbReference type="PANTHER" id="PTHR21292:SF1">
    <property type="entry name" value="EXOCYST COMPLEX COMPONENT 3"/>
    <property type="match status" value="1"/>
</dbReference>
<feature type="coiled-coil region" evidence="4">
    <location>
        <begin position="458"/>
        <end position="521"/>
    </location>
</feature>
<dbReference type="GO" id="GO:0000145">
    <property type="term" value="C:exocyst"/>
    <property type="evidence" value="ECO:0007669"/>
    <property type="project" value="InterPro"/>
</dbReference>
<dbReference type="OMA" id="MNIGPKT"/>
<name>A0A075APN1_ROZAC</name>
<dbReference type="PANTHER" id="PTHR21292">
    <property type="entry name" value="EXOCYST COMPLEX COMPONENT SEC6-RELATED"/>
    <property type="match status" value="1"/>
</dbReference>
<dbReference type="OrthoDB" id="190098at2759"/>
<dbReference type="Proteomes" id="UP000030755">
    <property type="component" value="Unassembled WGS sequence"/>
</dbReference>
<evidence type="ECO:0000256" key="4">
    <source>
        <dbReference type="SAM" id="Coils"/>
    </source>
</evidence>
<dbReference type="GO" id="GO:0000149">
    <property type="term" value="F:SNARE binding"/>
    <property type="evidence" value="ECO:0007669"/>
    <property type="project" value="TreeGrafter"/>
</dbReference>
<evidence type="ECO:0000256" key="3">
    <source>
        <dbReference type="ARBA" id="ARBA00022483"/>
    </source>
</evidence>
<organism evidence="5 6">
    <name type="scientific">Rozella allomycis (strain CSF55)</name>
    <dbReference type="NCBI Taxonomy" id="988480"/>
    <lineage>
        <taxon>Eukaryota</taxon>
        <taxon>Fungi</taxon>
        <taxon>Fungi incertae sedis</taxon>
        <taxon>Cryptomycota</taxon>
        <taxon>Cryptomycota incertae sedis</taxon>
        <taxon>Rozella</taxon>
    </lineage>
</organism>
<dbReference type="HOGENOM" id="CLU_011776_2_0_1"/>
<keyword evidence="3" id="KW-0268">Exocytosis</keyword>
<dbReference type="InterPro" id="IPR042532">
    <property type="entry name" value="EXOC3/Sec6_C"/>
</dbReference>